<keyword evidence="4" id="KW-1185">Reference proteome</keyword>
<organism evidence="3 4">
    <name type="scientific">Prymnesium parvum</name>
    <name type="common">Toxic golden alga</name>
    <dbReference type="NCBI Taxonomy" id="97485"/>
    <lineage>
        <taxon>Eukaryota</taxon>
        <taxon>Haptista</taxon>
        <taxon>Haptophyta</taxon>
        <taxon>Prymnesiophyceae</taxon>
        <taxon>Prymnesiales</taxon>
        <taxon>Prymnesiaceae</taxon>
        <taxon>Prymnesium</taxon>
    </lineage>
</organism>
<dbReference type="InterPro" id="IPR000626">
    <property type="entry name" value="Ubiquitin-like_dom"/>
</dbReference>
<dbReference type="PROSITE" id="PS50053">
    <property type="entry name" value="UBIQUITIN_2"/>
    <property type="match status" value="1"/>
</dbReference>
<feature type="region of interest" description="Disordered" evidence="1">
    <location>
        <begin position="375"/>
        <end position="394"/>
    </location>
</feature>
<evidence type="ECO:0000313" key="3">
    <source>
        <dbReference type="EMBL" id="KAL1523453.1"/>
    </source>
</evidence>
<evidence type="ECO:0000313" key="4">
    <source>
        <dbReference type="Proteomes" id="UP001515480"/>
    </source>
</evidence>
<accession>A0AB34JQL3</accession>
<protein>
    <recommendedName>
        <fullName evidence="2">Ubiquitin-like domain-containing protein</fullName>
    </recommendedName>
</protein>
<dbReference type="AlphaFoldDB" id="A0AB34JQL3"/>
<evidence type="ECO:0000259" key="2">
    <source>
        <dbReference type="PROSITE" id="PS50053"/>
    </source>
</evidence>
<dbReference type="Gene3D" id="3.30.710.10">
    <property type="entry name" value="Potassium Channel Kv1.1, Chain A"/>
    <property type="match status" value="1"/>
</dbReference>
<sequence>MKPPDKTPPQHPQQSMAGEMMVEHIALDLSRELPPPPLVSRAIVAWQPPMLRDAAAAAPLPARPPPMAEKAVRVRLRLRTRPALPHELASATPLAAGDSPPAASDRRVAILLADGGRLWCDPALLARHSSVLAMLTGHSAAYGAAGATATPTPSARWREVETGEIALLDHPPHVVRGVIAWMEAPSGAAKREAAAALISPEDVVELARLSNYLDCQPLLRAALVAIGGALDVENAPSCLVLARELNDYTLERKAIHFIVERLESVQQRADGWTELPQSSRVLLSALRDATSALPMRMEVVDVGEPRELLGMVRESLVGQVERLESARERQLQQPHHDGGVVQMIETQARRVRELEAYLQRQEAIFTQLLGTARDVPSGAASHSTTPPSGEQGGFVPSYEWQTLAEDCHSVSAGLEVEMPLDDRPRRARIPPRWTLRVWLGYELGFWRLHDVGRQTTVLQIRTAAADFAGVAIERVHLRLGGVDLSDDQTAEEISLFNRTSVFEVIFR</sequence>
<dbReference type="EMBL" id="JBGBPQ010000006">
    <property type="protein sequence ID" value="KAL1523453.1"/>
    <property type="molecule type" value="Genomic_DNA"/>
</dbReference>
<reference evidence="3 4" key="1">
    <citation type="journal article" date="2024" name="Science">
        <title>Giant polyketide synthase enzymes in the biosynthesis of giant marine polyether toxins.</title>
        <authorList>
            <person name="Fallon T.R."/>
            <person name="Shende V.V."/>
            <person name="Wierzbicki I.H."/>
            <person name="Pendleton A.L."/>
            <person name="Watervoot N.F."/>
            <person name="Auber R.P."/>
            <person name="Gonzalez D.J."/>
            <person name="Wisecaver J.H."/>
            <person name="Moore B.S."/>
        </authorList>
    </citation>
    <scope>NUCLEOTIDE SEQUENCE [LARGE SCALE GENOMIC DNA]</scope>
    <source>
        <strain evidence="3 4">12B1</strain>
    </source>
</reference>
<gene>
    <name evidence="3" type="ORF">AB1Y20_018393</name>
</gene>
<evidence type="ECO:0000256" key="1">
    <source>
        <dbReference type="SAM" id="MobiDB-lite"/>
    </source>
</evidence>
<comment type="caution">
    <text evidence="3">The sequence shown here is derived from an EMBL/GenBank/DDBJ whole genome shotgun (WGS) entry which is preliminary data.</text>
</comment>
<dbReference type="InterPro" id="IPR011333">
    <property type="entry name" value="SKP1/BTB/POZ_sf"/>
</dbReference>
<name>A0AB34JQL3_PRYPA</name>
<feature type="domain" description="Ubiquitin-like" evidence="2">
    <location>
        <begin position="450"/>
        <end position="507"/>
    </location>
</feature>
<dbReference type="CDD" id="cd14733">
    <property type="entry name" value="BACK"/>
    <property type="match status" value="1"/>
</dbReference>
<dbReference type="Proteomes" id="UP001515480">
    <property type="component" value="Unassembled WGS sequence"/>
</dbReference>
<proteinExistence type="predicted"/>